<dbReference type="AlphaFoldDB" id="A0A3E2TFA6"/>
<dbReference type="Proteomes" id="UP000260773">
    <property type="component" value="Unassembled WGS sequence"/>
</dbReference>
<dbReference type="Pfam" id="PF03466">
    <property type="entry name" value="LysR_substrate"/>
    <property type="match status" value="1"/>
</dbReference>
<evidence type="ECO:0000313" key="6">
    <source>
        <dbReference type="EMBL" id="RGB74306.1"/>
    </source>
</evidence>
<dbReference type="SUPFAM" id="SSF46785">
    <property type="entry name" value="Winged helix' DNA-binding domain"/>
    <property type="match status" value="1"/>
</dbReference>
<keyword evidence="2" id="KW-0805">Transcription regulation</keyword>
<name>A0A3E2TFA6_9FIRM</name>
<dbReference type="RefSeq" id="WP_117529035.1">
    <property type="nucleotide sequence ID" value="NZ_JAQCWV010000008.1"/>
</dbReference>
<dbReference type="Gene3D" id="3.40.190.290">
    <property type="match status" value="1"/>
</dbReference>
<evidence type="ECO:0000256" key="1">
    <source>
        <dbReference type="ARBA" id="ARBA00009437"/>
    </source>
</evidence>
<evidence type="ECO:0000313" key="7">
    <source>
        <dbReference type="Proteomes" id="UP000260773"/>
    </source>
</evidence>
<dbReference type="Pfam" id="PF00126">
    <property type="entry name" value="HTH_1"/>
    <property type="match status" value="1"/>
</dbReference>
<keyword evidence="3" id="KW-0238">DNA-binding</keyword>
<dbReference type="InterPro" id="IPR036390">
    <property type="entry name" value="WH_DNA-bd_sf"/>
</dbReference>
<dbReference type="Gene3D" id="1.10.10.10">
    <property type="entry name" value="Winged helix-like DNA-binding domain superfamily/Winged helix DNA-binding domain"/>
    <property type="match status" value="1"/>
</dbReference>
<sequence length="304" mass="34685">MEIRQLKYFAAVADTLNFSRAAETLFISQSALSKQIADLERELGMVLLQRDKRSVRLTPAGKVFLNEAKVILMRMDTIPILLKNTKDVEKKEEHNVFIGVESRVGDSPIFHLGVAEAVHQLRQEMPTLRAIFKMGEYLDINRDISEETLNMGVFMGTKEDVNESLKYRVLYEDEMVVVYRGEPVEAIGIEGIKQILSEKPLYIIDKEFRGMSQVVRMLGAIGCAPSIRFCESTLDMSFIMESGEGCVVIPSSMVRKYKNPKIHTLATHRPEAKLYFMAMWKKEGEHRLEEMIALRAGLNIETFK</sequence>
<evidence type="ECO:0000259" key="5">
    <source>
        <dbReference type="PROSITE" id="PS50931"/>
    </source>
</evidence>
<organism evidence="6 7">
    <name type="scientific">Coprococcus catus</name>
    <dbReference type="NCBI Taxonomy" id="116085"/>
    <lineage>
        <taxon>Bacteria</taxon>
        <taxon>Bacillati</taxon>
        <taxon>Bacillota</taxon>
        <taxon>Clostridia</taxon>
        <taxon>Lachnospirales</taxon>
        <taxon>Lachnospiraceae</taxon>
        <taxon>Coprococcus</taxon>
    </lineage>
</organism>
<comment type="similarity">
    <text evidence="1">Belongs to the LysR transcriptional regulatory family.</text>
</comment>
<evidence type="ECO:0000256" key="4">
    <source>
        <dbReference type="ARBA" id="ARBA00023163"/>
    </source>
</evidence>
<dbReference type="InterPro" id="IPR000847">
    <property type="entry name" value="LysR_HTH_N"/>
</dbReference>
<proteinExistence type="inferred from homology"/>
<accession>A0A3E2TFA6</accession>
<keyword evidence="4" id="KW-0804">Transcription</keyword>
<dbReference type="GO" id="GO:0003677">
    <property type="term" value="F:DNA binding"/>
    <property type="evidence" value="ECO:0007669"/>
    <property type="project" value="UniProtKB-KW"/>
</dbReference>
<feature type="domain" description="HTH lysR-type" evidence="5">
    <location>
        <begin position="1"/>
        <end position="58"/>
    </location>
</feature>
<evidence type="ECO:0000256" key="2">
    <source>
        <dbReference type="ARBA" id="ARBA00023015"/>
    </source>
</evidence>
<dbReference type="GO" id="GO:0005829">
    <property type="term" value="C:cytosol"/>
    <property type="evidence" value="ECO:0007669"/>
    <property type="project" value="TreeGrafter"/>
</dbReference>
<dbReference type="FunFam" id="1.10.10.10:FF:000001">
    <property type="entry name" value="LysR family transcriptional regulator"/>
    <property type="match status" value="1"/>
</dbReference>
<dbReference type="InterPro" id="IPR050950">
    <property type="entry name" value="HTH-type_LysR_regulators"/>
</dbReference>
<dbReference type="PANTHER" id="PTHR30419">
    <property type="entry name" value="HTH-TYPE TRANSCRIPTIONAL REGULATOR YBHD"/>
    <property type="match status" value="1"/>
</dbReference>
<dbReference type="EMBL" id="QVEP01000055">
    <property type="protein sequence ID" value="RGB74306.1"/>
    <property type="molecule type" value="Genomic_DNA"/>
</dbReference>
<dbReference type="InterPro" id="IPR005119">
    <property type="entry name" value="LysR_subst-bd"/>
</dbReference>
<evidence type="ECO:0000256" key="3">
    <source>
        <dbReference type="ARBA" id="ARBA00023125"/>
    </source>
</evidence>
<dbReference type="PROSITE" id="PS50931">
    <property type="entry name" value="HTH_LYSR"/>
    <property type="match status" value="1"/>
</dbReference>
<comment type="caution">
    <text evidence="6">The sequence shown here is derived from an EMBL/GenBank/DDBJ whole genome shotgun (WGS) entry which is preliminary data.</text>
</comment>
<dbReference type="PRINTS" id="PR00039">
    <property type="entry name" value="HTHLYSR"/>
</dbReference>
<gene>
    <name evidence="6" type="ORF">DW070_14975</name>
</gene>
<dbReference type="InterPro" id="IPR036388">
    <property type="entry name" value="WH-like_DNA-bd_sf"/>
</dbReference>
<dbReference type="SUPFAM" id="SSF53850">
    <property type="entry name" value="Periplasmic binding protein-like II"/>
    <property type="match status" value="1"/>
</dbReference>
<reference evidence="6 7" key="1">
    <citation type="submission" date="2018-08" db="EMBL/GenBank/DDBJ databases">
        <title>A genome reference for cultivated species of the human gut microbiota.</title>
        <authorList>
            <person name="Zou Y."/>
            <person name="Xue W."/>
            <person name="Luo G."/>
        </authorList>
    </citation>
    <scope>NUCLEOTIDE SEQUENCE [LARGE SCALE GENOMIC DNA]</scope>
    <source>
        <strain evidence="6 7">AF45-17</strain>
    </source>
</reference>
<protein>
    <submittedName>
        <fullName evidence="6">LysR family transcriptional regulator</fullName>
    </submittedName>
</protein>
<dbReference type="GO" id="GO:0003700">
    <property type="term" value="F:DNA-binding transcription factor activity"/>
    <property type="evidence" value="ECO:0007669"/>
    <property type="project" value="InterPro"/>
</dbReference>